<dbReference type="Proteomes" id="UP000298787">
    <property type="component" value="Chromosome 3"/>
</dbReference>
<evidence type="ECO:0000256" key="2">
    <source>
        <dbReference type="SAM" id="MobiDB-lite"/>
    </source>
</evidence>
<reference evidence="4 5" key="1">
    <citation type="submission" date="2019-01" db="EMBL/GenBank/DDBJ databases">
        <title>Genome Assembly of Collichthys lucidus.</title>
        <authorList>
            <person name="Cai M."/>
            <person name="Xiao S."/>
        </authorList>
    </citation>
    <scope>NUCLEOTIDE SEQUENCE [LARGE SCALE GENOMIC DNA]</scope>
    <source>
        <strain evidence="4">JT15FE1705JMU</strain>
        <tissue evidence="4">Muscle</tissue>
    </source>
</reference>
<dbReference type="Pfam" id="PF07690">
    <property type="entry name" value="MFS_1"/>
    <property type="match status" value="1"/>
</dbReference>
<organism evidence="4 5">
    <name type="scientific">Collichthys lucidus</name>
    <name type="common">Big head croaker</name>
    <name type="synonym">Sciaena lucida</name>
    <dbReference type="NCBI Taxonomy" id="240159"/>
    <lineage>
        <taxon>Eukaryota</taxon>
        <taxon>Metazoa</taxon>
        <taxon>Chordata</taxon>
        <taxon>Craniata</taxon>
        <taxon>Vertebrata</taxon>
        <taxon>Euteleostomi</taxon>
        <taxon>Actinopterygii</taxon>
        <taxon>Neopterygii</taxon>
        <taxon>Teleostei</taxon>
        <taxon>Neoteleostei</taxon>
        <taxon>Acanthomorphata</taxon>
        <taxon>Eupercaria</taxon>
        <taxon>Sciaenidae</taxon>
        <taxon>Collichthys</taxon>
    </lineage>
</organism>
<dbReference type="InterPro" id="IPR011701">
    <property type="entry name" value="MFS"/>
</dbReference>
<dbReference type="GO" id="GO:0016020">
    <property type="term" value="C:membrane"/>
    <property type="evidence" value="ECO:0007669"/>
    <property type="project" value="UniProtKB-SubCell"/>
</dbReference>
<feature type="region of interest" description="Disordered" evidence="2">
    <location>
        <begin position="233"/>
        <end position="258"/>
    </location>
</feature>
<comment type="subcellular location">
    <subcellularLocation>
        <location evidence="1">Membrane</location>
        <topology evidence="1">Multi-pass membrane protein</topology>
    </subcellularLocation>
</comment>
<feature type="transmembrane region" description="Helical" evidence="3">
    <location>
        <begin position="158"/>
        <end position="177"/>
    </location>
</feature>
<feature type="transmembrane region" description="Helical" evidence="3">
    <location>
        <begin position="100"/>
        <end position="119"/>
    </location>
</feature>
<protein>
    <submittedName>
        <fullName evidence="4">Solute carrier family 43 member 3</fullName>
    </submittedName>
</protein>
<evidence type="ECO:0000313" key="4">
    <source>
        <dbReference type="EMBL" id="TKS69234.1"/>
    </source>
</evidence>
<feature type="transmembrane region" description="Helical" evidence="3">
    <location>
        <begin position="437"/>
        <end position="459"/>
    </location>
</feature>
<feature type="transmembrane region" description="Helical" evidence="3">
    <location>
        <begin position="125"/>
        <end position="146"/>
    </location>
</feature>
<feature type="transmembrane region" description="Helical" evidence="3">
    <location>
        <begin position="73"/>
        <end position="93"/>
    </location>
</feature>
<feature type="transmembrane region" description="Helical" evidence="3">
    <location>
        <begin position="14"/>
        <end position="37"/>
    </location>
</feature>
<name>A0A4U5U4W6_COLLU</name>
<dbReference type="GO" id="GO:0022857">
    <property type="term" value="F:transmembrane transporter activity"/>
    <property type="evidence" value="ECO:0007669"/>
    <property type="project" value="InterPro"/>
</dbReference>
<dbReference type="PANTHER" id="PTHR20765:SF1">
    <property type="entry name" value="EQUILIBRATIVE NUCLEOBASE TRANSPORTER 1"/>
    <property type="match status" value="1"/>
</dbReference>
<dbReference type="InterPro" id="IPR027197">
    <property type="entry name" value="SLC43A3"/>
</dbReference>
<evidence type="ECO:0000313" key="5">
    <source>
        <dbReference type="Proteomes" id="UP000298787"/>
    </source>
</evidence>
<evidence type="ECO:0000256" key="1">
    <source>
        <dbReference type="ARBA" id="ARBA00004141"/>
    </source>
</evidence>
<feature type="transmembrane region" description="Helical" evidence="3">
    <location>
        <begin position="402"/>
        <end position="425"/>
    </location>
</feature>
<feature type="compositionally biased region" description="Basic and acidic residues" evidence="2">
    <location>
        <begin position="234"/>
        <end position="249"/>
    </location>
</feature>
<dbReference type="STRING" id="240159.A0A4U5U4W6"/>
<feature type="transmembrane region" description="Helical" evidence="3">
    <location>
        <begin position="284"/>
        <end position="308"/>
    </location>
</feature>
<dbReference type="SUPFAM" id="SSF103473">
    <property type="entry name" value="MFS general substrate transporter"/>
    <property type="match status" value="1"/>
</dbReference>
<dbReference type="Gene3D" id="1.20.1250.20">
    <property type="entry name" value="MFS general substrate transporter like domains"/>
    <property type="match status" value="1"/>
</dbReference>
<keyword evidence="3" id="KW-0812">Transmembrane</keyword>
<proteinExistence type="predicted"/>
<feature type="transmembrane region" description="Helical" evidence="3">
    <location>
        <begin position="328"/>
        <end position="349"/>
    </location>
</feature>
<dbReference type="AlphaFoldDB" id="A0A4U5U4W6"/>
<feature type="transmembrane region" description="Helical" evidence="3">
    <location>
        <begin position="189"/>
        <end position="207"/>
    </location>
</feature>
<dbReference type="PANTHER" id="PTHR20765">
    <property type="entry name" value="SOLUTE CARRIER FAMILY 43 MEMBER 3-RELATED"/>
    <property type="match status" value="1"/>
</dbReference>
<keyword evidence="3" id="KW-1133">Transmembrane helix</keyword>
<accession>A0A4U5U4W6</accession>
<keyword evidence="5" id="KW-1185">Reference proteome</keyword>
<feature type="transmembrane region" description="Helical" evidence="3">
    <location>
        <begin position="374"/>
        <end position="396"/>
    </location>
</feature>
<keyword evidence="3" id="KW-0472">Membrane</keyword>
<feature type="transmembrane region" description="Helical" evidence="3">
    <location>
        <begin position="465"/>
        <end position="488"/>
    </location>
</feature>
<gene>
    <name evidence="4" type="ORF">D9C73_003298</name>
</gene>
<sequence length="509" mass="57226">MFAFQGGRNKLRHWLTLLSGLVESLFFTGLAFGWASLVFVLKIDGYFAGHCANTTREEDYAVHIDCQDEHFPLVISVASIANTIIRFPIGYVFDSCGTTVTRLIAIFLYTIGTLFISLSNTATSVLLYPAMSCLITSGTILHLTNVQVGNLFDNYRSTVINIYNGAYDSSAAVFLIIKLLHERGVSLHSSFFFLTSCSVIHFLRTFFLMPRGHIPYPLPETFTYGIGCPGQSRGKGEAENKMKEVDVKKDQKHKRADDETPAPYLLQKTLQEPKQEQATFQSCVMSWLFLWHLVWVVTILFCQVIFLSTVNPMLTRLANNDQTLVSHYTNAFAFTQLCGVLVAPINGLIMDRYKRKPLAPGETKREADLRSSSLALFLTSLQCFLFCVCFACPVLPLQYLTFILQVVNSAFFYGGHQAFVSIAYLPNVSFWKMSGVAMSLSALVLLLQLPIHHFIQHLLHGDPLYVNVGVTLVSLFAFIHPLHVSLYCRKLGKQRKTEREVNEQQSAKC</sequence>
<dbReference type="InterPro" id="IPR036259">
    <property type="entry name" value="MFS_trans_sf"/>
</dbReference>
<evidence type="ECO:0000256" key="3">
    <source>
        <dbReference type="SAM" id="Phobius"/>
    </source>
</evidence>
<dbReference type="EMBL" id="CM014080">
    <property type="protein sequence ID" value="TKS69234.1"/>
    <property type="molecule type" value="Genomic_DNA"/>
</dbReference>